<comment type="caution">
    <text evidence="2">The sequence shown here is derived from an EMBL/GenBank/DDBJ whole genome shotgun (WGS) entry which is preliminary data.</text>
</comment>
<evidence type="ECO:0008006" key="4">
    <source>
        <dbReference type="Google" id="ProtNLM"/>
    </source>
</evidence>
<proteinExistence type="predicted"/>
<dbReference type="GO" id="GO:0005506">
    <property type="term" value="F:iron ion binding"/>
    <property type="evidence" value="ECO:0007669"/>
    <property type="project" value="InterPro"/>
</dbReference>
<feature type="compositionally biased region" description="Polar residues" evidence="1">
    <location>
        <begin position="158"/>
        <end position="177"/>
    </location>
</feature>
<dbReference type="InterPro" id="IPR001128">
    <property type="entry name" value="Cyt_P450"/>
</dbReference>
<dbReference type="GO" id="GO:0004497">
    <property type="term" value="F:monooxygenase activity"/>
    <property type="evidence" value="ECO:0007669"/>
    <property type="project" value="InterPro"/>
</dbReference>
<reference evidence="2" key="2">
    <citation type="submission" date="2021-12" db="EMBL/GenBank/DDBJ databases">
        <title>Resequencing data analysis of finger millet.</title>
        <authorList>
            <person name="Hatakeyama M."/>
            <person name="Aluri S."/>
            <person name="Balachadran M.T."/>
            <person name="Sivarajan S.R."/>
            <person name="Poveda L."/>
            <person name="Shimizu-Inatsugi R."/>
            <person name="Schlapbach R."/>
            <person name="Sreeman S.M."/>
            <person name="Shimizu K.K."/>
        </authorList>
    </citation>
    <scope>NUCLEOTIDE SEQUENCE</scope>
</reference>
<organism evidence="2 3">
    <name type="scientific">Eleusine coracana subsp. coracana</name>
    <dbReference type="NCBI Taxonomy" id="191504"/>
    <lineage>
        <taxon>Eukaryota</taxon>
        <taxon>Viridiplantae</taxon>
        <taxon>Streptophyta</taxon>
        <taxon>Embryophyta</taxon>
        <taxon>Tracheophyta</taxon>
        <taxon>Spermatophyta</taxon>
        <taxon>Magnoliopsida</taxon>
        <taxon>Liliopsida</taxon>
        <taxon>Poales</taxon>
        <taxon>Poaceae</taxon>
        <taxon>PACMAD clade</taxon>
        <taxon>Chloridoideae</taxon>
        <taxon>Cynodonteae</taxon>
        <taxon>Eleusininae</taxon>
        <taxon>Eleusine</taxon>
    </lineage>
</organism>
<reference evidence="2" key="1">
    <citation type="journal article" date="2018" name="DNA Res.">
        <title>Multiple hybrid de novo genome assembly of finger millet, an orphan allotetraploid crop.</title>
        <authorList>
            <person name="Hatakeyama M."/>
            <person name="Aluri S."/>
            <person name="Balachadran M.T."/>
            <person name="Sivarajan S.R."/>
            <person name="Patrignani A."/>
            <person name="Gruter S."/>
            <person name="Poveda L."/>
            <person name="Shimizu-Inatsugi R."/>
            <person name="Baeten J."/>
            <person name="Francoijs K.J."/>
            <person name="Nataraja K.N."/>
            <person name="Reddy Y.A.N."/>
            <person name="Phadnis S."/>
            <person name="Ravikumar R.L."/>
            <person name="Schlapbach R."/>
            <person name="Sreeman S.M."/>
            <person name="Shimizu K.K."/>
        </authorList>
    </citation>
    <scope>NUCLEOTIDE SEQUENCE</scope>
</reference>
<evidence type="ECO:0000313" key="3">
    <source>
        <dbReference type="Proteomes" id="UP001054889"/>
    </source>
</evidence>
<sequence length="269" mass="29941">MRKRCVAFGILNRLSGAMRQDIFLATCDTIASTVDFAMAELLQHPDTMRKLQEELRSLHRDPGAWPEPDKFMPERFLLRLEETGFVGNAEFWPATCHQDSTRRARLAAAPHRVDAPAGVASAAASTKRDFSWSDYARSCSRSLRQSNPWDHRILLRDPSSSTPRATSVPGPTTTAGLRSSGKPILVTFWAASPPRVFCFTVHRPDHDPMLPVLHGVPKILCSDDDLVPLRVPVRHSPPNDDGIIACAYENEHDYFVYEAGTAENKPPSV</sequence>
<dbReference type="GO" id="GO:0016705">
    <property type="term" value="F:oxidoreductase activity, acting on paired donors, with incorporation or reduction of molecular oxygen"/>
    <property type="evidence" value="ECO:0007669"/>
    <property type="project" value="InterPro"/>
</dbReference>
<feature type="region of interest" description="Disordered" evidence="1">
    <location>
        <begin position="154"/>
        <end position="177"/>
    </location>
</feature>
<protein>
    <recommendedName>
        <fullName evidence="4">Cytochrome P450</fullName>
    </recommendedName>
</protein>
<accession>A0AAV5CMS5</accession>
<dbReference type="EMBL" id="BQKI01000007">
    <property type="protein sequence ID" value="GJM99184.1"/>
    <property type="molecule type" value="Genomic_DNA"/>
</dbReference>
<dbReference type="AlphaFoldDB" id="A0AAV5CMS5"/>
<dbReference type="GO" id="GO:0020037">
    <property type="term" value="F:heme binding"/>
    <property type="evidence" value="ECO:0007669"/>
    <property type="project" value="InterPro"/>
</dbReference>
<dbReference type="Gene3D" id="1.10.630.10">
    <property type="entry name" value="Cytochrome P450"/>
    <property type="match status" value="1"/>
</dbReference>
<dbReference type="InterPro" id="IPR036396">
    <property type="entry name" value="Cyt_P450_sf"/>
</dbReference>
<dbReference type="SUPFAM" id="SSF48264">
    <property type="entry name" value="Cytochrome P450"/>
    <property type="match status" value="1"/>
</dbReference>
<evidence type="ECO:0000313" key="2">
    <source>
        <dbReference type="EMBL" id="GJM99184.1"/>
    </source>
</evidence>
<evidence type="ECO:0000256" key="1">
    <source>
        <dbReference type="SAM" id="MobiDB-lite"/>
    </source>
</evidence>
<dbReference type="PANTHER" id="PTHR24281">
    <property type="entry name" value="STEROID 21-HYDROXYLASE-RELATED"/>
    <property type="match status" value="1"/>
</dbReference>
<dbReference type="Proteomes" id="UP001054889">
    <property type="component" value="Unassembled WGS sequence"/>
</dbReference>
<dbReference type="Pfam" id="PF00067">
    <property type="entry name" value="p450"/>
    <property type="match status" value="1"/>
</dbReference>
<keyword evidence="3" id="KW-1185">Reference proteome</keyword>
<gene>
    <name evidence="2" type="primary">ga16265</name>
    <name evidence="2" type="ORF">PR202_ga16265</name>
</gene>
<name>A0AAV5CMS5_ELECO</name>